<dbReference type="PANTHER" id="PTHR43283:SF3">
    <property type="entry name" value="BETA-LACTAMASE FAMILY PROTEIN (AFU_ORTHOLOGUE AFUA_5G07500)"/>
    <property type="match status" value="1"/>
</dbReference>
<dbReference type="InterPro" id="IPR050789">
    <property type="entry name" value="Diverse_Enzym_Activities"/>
</dbReference>
<protein>
    <submittedName>
        <fullName evidence="2">CubicO group peptidase, beta-lactamase class C family</fullName>
    </submittedName>
</protein>
<evidence type="ECO:0000313" key="3">
    <source>
        <dbReference type="Proteomes" id="UP000190961"/>
    </source>
</evidence>
<sequence length="422" mass="47011">MRNVSFAIALLCFVSVIAVSQPKLLTPVAKPEEAGLSADRLLRIDKMVNEHITNKWIPGAVVLIVRNGKIAYHKAYGYSDVESKAALKKDDIFRIASQTKAITSLAAMMLWEEGKFLLDDPISKYIPEFKNATVLKTFNPKDSSYASEPAKGEVTVRHLFTHSSGIDYAAIGSTEFKAIYAKAGVPSGIGNNDMVLADRIKILGKLPLKHNPGEQWTYGLNNDVLGYLVEIWSGMSFDEFLRKRIFDPLGMKDTYFYLPKEKYSRLVTLYAGGKDGKIVKPETKAYDNVNPDYPKTAGTYFSGGAGLSSTVEDYAKFLQLFLNNGQYNGVKLLSRKTIELMLTDQHVPGTHVGLGFGLETIENDYQSVLSLGTFSWGGAFNTHYWADPKEKLIGLIFTNLYQTPYWSIGDKFKTLTYQSFAD</sequence>
<dbReference type="STRING" id="688867.SAMN05660236_3814"/>
<dbReference type="OrthoDB" id="1522765at2"/>
<dbReference type="InterPro" id="IPR012338">
    <property type="entry name" value="Beta-lactam/transpept-like"/>
</dbReference>
<proteinExistence type="predicted"/>
<dbReference type="EMBL" id="FUZU01000002">
    <property type="protein sequence ID" value="SKC78793.1"/>
    <property type="molecule type" value="Genomic_DNA"/>
</dbReference>
<accession>A0A1T5LS52</accession>
<organism evidence="2 3">
    <name type="scientific">Ohtaekwangia koreensis</name>
    <dbReference type="NCBI Taxonomy" id="688867"/>
    <lineage>
        <taxon>Bacteria</taxon>
        <taxon>Pseudomonadati</taxon>
        <taxon>Bacteroidota</taxon>
        <taxon>Cytophagia</taxon>
        <taxon>Cytophagales</taxon>
        <taxon>Fulvivirgaceae</taxon>
        <taxon>Ohtaekwangia</taxon>
    </lineage>
</organism>
<dbReference type="Gene3D" id="3.40.710.10">
    <property type="entry name" value="DD-peptidase/beta-lactamase superfamily"/>
    <property type="match status" value="1"/>
</dbReference>
<dbReference type="InterPro" id="IPR001466">
    <property type="entry name" value="Beta-lactam-related"/>
</dbReference>
<dbReference type="Pfam" id="PF00144">
    <property type="entry name" value="Beta-lactamase"/>
    <property type="match status" value="1"/>
</dbReference>
<evidence type="ECO:0000313" key="2">
    <source>
        <dbReference type="EMBL" id="SKC78793.1"/>
    </source>
</evidence>
<reference evidence="2 3" key="1">
    <citation type="submission" date="2017-02" db="EMBL/GenBank/DDBJ databases">
        <authorList>
            <person name="Peterson S.W."/>
        </authorList>
    </citation>
    <scope>NUCLEOTIDE SEQUENCE [LARGE SCALE GENOMIC DNA]</scope>
    <source>
        <strain evidence="2 3">DSM 25262</strain>
    </source>
</reference>
<dbReference type="RefSeq" id="WP_079688319.1">
    <property type="nucleotide sequence ID" value="NZ_FUZU01000002.1"/>
</dbReference>
<feature type="domain" description="Beta-lactamase-related" evidence="1">
    <location>
        <begin position="45"/>
        <end position="403"/>
    </location>
</feature>
<gene>
    <name evidence="2" type="ORF">SAMN05660236_3814</name>
</gene>
<dbReference type="AlphaFoldDB" id="A0A1T5LS52"/>
<dbReference type="Proteomes" id="UP000190961">
    <property type="component" value="Unassembled WGS sequence"/>
</dbReference>
<keyword evidence="3" id="KW-1185">Reference proteome</keyword>
<name>A0A1T5LS52_9BACT</name>
<dbReference type="SUPFAM" id="SSF56601">
    <property type="entry name" value="beta-lactamase/transpeptidase-like"/>
    <property type="match status" value="1"/>
</dbReference>
<dbReference type="PANTHER" id="PTHR43283">
    <property type="entry name" value="BETA-LACTAMASE-RELATED"/>
    <property type="match status" value="1"/>
</dbReference>
<evidence type="ECO:0000259" key="1">
    <source>
        <dbReference type="Pfam" id="PF00144"/>
    </source>
</evidence>